<dbReference type="STRING" id="914234.M2QW04"/>
<keyword evidence="1" id="KW-0732">Signal</keyword>
<dbReference type="AlphaFoldDB" id="M2QW04"/>
<dbReference type="HOGENOM" id="CLU_051452_0_0_1"/>
<proteinExistence type="predicted"/>
<dbReference type="InterPro" id="IPR048661">
    <property type="entry name" value="CPL1-like"/>
</dbReference>
<protein>
    <recommendedName>
        <fullName evidence="2">Protein CPL1-like domain-containing protein</fullName>
    </recommendedName>
</protein>
<accession>M2QW04</accession>
<sequence>MRFSTAALPLLLATSSLAASIPGLIRTAARRDAIRARQAHIQRDLVDVCAGLDVDLTLDLIKIDGKPLVAGHLDVCLCISLLPDFIKVDVVAQAAVALVGETQVLAILEGLINGDSGKQECHYPAHASPVCSFDTPCGFSCGDGFTPYTPPGASSPTDCVCEPPYTVCNGQCGNFPHGCGSSTPKRRRAPTCASGRSVCGVTGGSYGQGWECVDTTSDLESCGGCMAPSPFGGAPVNGVDCSALPNVDRVACKASRCVVSTCVEGYSVSSGNDSCVLATPVLATQKRDLVGAYVNEALDAIVPGVAAVAEHAVADVHVARDIADAFVPEALKADVAHVAHVAEAGVAKVHVGRDLVGAYVNEALDAVVPGVAAVAEHAVADVHVARGLVDAFVPETLDAVVPGVAAVAEDAVADVHVARDVPLVSAVVDAVADVVV</sequence>
<keyword evidence="4" id="KW-1185">Reference proteome</keyword>
<dbReference type="EMBL" id="KB445798">
    <property type="protein sequence ID" value="EMD36280.1"/>
    <property type="molecule type" value="Genomic_DNA"/>
</dbReference>
<dbReference type="PANTHER" id="PTHR35192:SF2">
    <property type="entry name" value="APPLE DOMAIN-CONTAINING PROTEIN"/>
    <property type="match status" value="1"/>
</dbReference>
<dbReference type="InterPro" id="IPR038955">
    <property type="entry name" value="PriA/CPL1_fungi"/>
</dbReference>
<evidence type="ECO:0000256" key="1">
    <source>
        <dbReference type="SAM" id="SignalP"/>
    </source>
</evidence>
<dbReference type="Proteomes" id="UP000016930">
    <property type="component" value="Unassembled WGS sequence"/>
</dbReference>
<gene>
    <name evidence="3" type="ORF">CERSUDRAFT_115230</name>
</gene>
<reference evidence="3 4" key="1">
    <citation type="journal article" date="2012" name="Proc. Natl. Acad. Sci. U.S.A.">
        <title>Comparative genomics of Ceriporiopsis subvermispora and Phanerochaete chrysosporium provide insight into selective ligninolysis.</title>
        <authorList>
            <person name="Fernandez-Fueyo E."/>
            <person name="Ruiz-Duenas F.J."/>
            <person name="Ferreira P."/>
            <person name="Floudas D."/>
            <person name="Hibbett D.S."/>
            <person name="Canessa P."/>
            <person name="Larrondo L.F."/>
            <person name="James T.Y."/>
            <person name="Seelenfreund D."/>
            <person name="Lobos S."/>
            <person name="Polanco R."/>
            <person name="Tello M."/>
            <person name="Honda Y."/>
            <person name="Watanabe T."/>
            <person name="Watanabe T."/>
            <person name="Ryu J.S."/>
            <person name="Kubicek C.P."/>
            <person name="Schmoll M."/>
            <person name="Gaskell J."/>
            <person name="Hammel K.E."/>
            <person name="St John F.J."/>
            <person name="Vanden Wymelenberg A."/>
            <person name="Sabat G."/>
            <person name="Splinter BonDurant S."/>
            <person name="Syed K."/>
            <person name="Yadav J.S."/>
            <person name="Doddapaneni H."/>
            <person name="Subramanian V."/>
            <person name="Lavin J.L."/>
            <person name="Oguiza J.A."/>
            <person name="Perez G."/>
            <person name="Pisabarro A.G."/>
            <person name="Ramirez L."/>
            <person name="Santoyo F."/>
            <person name="Master E."/>
            <person name="Coutinho P.M."/>
            <person name="Henrissat B."/>
            <person name="Lombard V."/>
            <person name="Magnuson J.K."/>
            <person name="Kuees U."/>
            <person name="Hori C."/>
            <person name="Igarashi K."/>
            <person name="Samejima M."/>
            <person name="Held B.W."/>
            <person name="Barry K.W."/>
            <person name="LaButti K.M."/>
            <person name="Lapidus A."/>
            <person name="Lindquist E.A."/>
            <person name="Lucas S.M."/>
            <person name="Riley R."/>
            <person name="Salamov A.A."/>
            <person name="Hoffmeister D."/>
            <person name="Schwenk D."/>
            <person name="Hadar Y."/>
            <person name="Yarden O."/>
            <person name="de Vries R.P."/>
            <person name="Wiebenga A."/>
            <person name="Stenlid J."/>
            <person name="Eastwood D."/>
            <person name="Grigoriev I.V."/>
            <person name="Berka R.M."/>
            <person name="Blanchette R.A."/>
            <person name="Kersten P."/>
            <person name="Martinez A.T."/>
            <person name="Vicuna R."/>
            <person name="Cullen D."/>
        </authorList>
    </citation>
    <scope>NUCLEOTIDE SEQUENCE [LARGE SCALE GENOMIC DNA]</scope>
    <source>
        <strain evidence="3 4">B</strain>
    </source>
</reference>
<feature type="non-terminal residue" evidence="3">
    <location>
        <position position="436"/>
    </location>
</feature>
<feature type="domain" description="Protein CPL1-like" evidence="2">
    <location>
        <begin position="210"/>
        <end position="276"/>
    </location>
</feature>
<dbReference type="OrthoDB" id="439917at2759"/>
<evidence type="ECO:0000313" key="3">
    <source>
        <dbReference type="EMBL" id="EMD36280.1"/>
    </source>
</evidence>
<name>M2QW04_CERS8</name>
<dbReference type="PANTHER" id="PTHR35192">
    <property type="entry name" value="PROTEIN, PUTATIVE-RELATED"/>
    <property type="match status" value="1"/>
</dbReference>
<feature type="chain" id="PRO_5004024020" description="Protein CPL1-like domain-containing protein" evidence="1">
    <location>
        <begin position="19"/>
        <end position="436"/>
    </location>
</feature>
<evidence type="ECO:0000259" key="2">
    <source>
        <dbReference type="Pfam" id="PF21671"/>
    </source>
</evidence>
<evidence type="ECO:0000313" key="4">
    <source>
        <dbReference type="Proteomes" id="UP000016930"/>
    </source>
</evidence>
<organism evidence="3 4">
    <name type="scientific">Ceriporiopsis subvermispora (strain B)</name>
    <name type="common">White-rot fungus</name>
    <name type="synonym">Gelatoporia subvermispora</name>
    <dbReference type="NCBI Taxonomy" id="914234"/>
    <lineage>
        <taxon>Eukaryota</taxon>
        <taxon>Fungi</taxon>
        <taxon>Dikarya</taxon>
        <taxon>Basidiomycota</taxon>
        <taxon>Agaricomycotina</taxon>
        <taxon>Agaricomycetes</taxon>
        <taxon>Polyporales</taxon>
        <taxon>Gelatoporiaceae</taxon>
        <taxon>Gelatoporia</taxon>
    </lineage>
</organism>
<feature type="signal peptide" evidence="1">
    <location>
        <begin position="1"/>
        <end position="18"/>
    </location>
</feature>
<dbReference type="Pfam" id="PF21671">
    <property type="entry name" value="CPL1-like"/>
    <property type="match status" value="1"/>
</dbReference>